<reference evidence="9 10" key="1">
    <citation type="journal article" date="2015" name="Genome Announc.">
        <title>Expanding the biotechnology potential of lactobacilli through comparative genomics of 213 strains and associated genera.</title>
        <authorList>
            <person name="Sun Z."/>
            <person name="Harris H.M."/>
            <person name="McCann A."/>
            <person name="Guo C."/>
            <person name="Argimon S."/>
            <person name="Zhang W."/>
            <person name="Yang X."/>
            <person name="Jeffery I.B."/>
            <person name="Cooney J.C."/>
            <person name="Kagawa T.F."/>
            <person name="Liu W."/>
            <person name="Song Y."/>
            <person name="Salvetti E."/>
            <person name="Wrobel A."/>
            <person name="Rasinkangas P."/>
            <person name="Parkhill J."/>
            <person name="Rea M.C."/>
            <person name="O'Sullivan O."/>
            <person name="Ritari J."/>
            <person name="Douillard F.P."/>
            <person name="Paul Ross R."/>
            <person name="Yang R."/>
            <person name="Briner A.E."/>
            <person name="Felis G.E."/>
            <person name="de Vos W.M."/>
            <person name="Barrangou R."/>
            <person name="Klaenhammer T.R."/>
            <person name="Caufield P.W."/>
            <person name="Cui Y."/>
            <person name="Zhang H."/>
            <person name="O'Toole P.W."/>
        </authorList>
    </citation>
    <scope>NUCLEOTIDE SEQUENCE [LARGE SCALE GENOMIC DNA]</scope>
    <source>
        <strain evidence="9 10">DSM 20014</strain>
    </source>
</reference>
<feature type="domain" description="ABC transmembrane type-1" evidence="8">
    <location>
        <begin position="69"/>
        <end position="252"/>
    </location>
</feature>
<dbReference type="NCBIfam" id="TIGR01097">
    <property type="entry name" value="PhnE"/>
    <property type="match status" value="1"/>
</dbReference>
<proteinExistence type="inferred from homology"/>
<dbReference type="GO" id="GO:0005886">
    <property type="term" value="C:plasma membrane"/>
    <property type="evidence" value="ECO:0007669"/>
    <property type="project" value="UniProtKB-SubCell"/>
</dbReference>
<dbReference type="PANTHER" id="PTHR30043">
    <property type="entry name" value="PHOSPHONATES TRANSPORT SYSTEM PERMEASE PROTEIN"/>
    <property type="match status" value="1"/>
</dbReference>
<comment type="caution">
    <text evidence="9">The sequence shown here is derived from an EMBL/GenBank/DDBJ whole genome shotgun (WGS) entry which is preliminary data.</text>
</comment>
<sequence length="260" mass="28387">MNATLPERDFAQKWHLKALFAIILVAIIIAGSVQKVGIETEFSWDQFFQIWKEMAHPDWSYFPVIVQPILETVQMALVGTLFGTLLAIPFSLMASTNIMKNKFVLSVVRFFLNIVRAVPDMLLAAVFVAIVGIGPMAGVGALTVFSFGMISKLFYEAVETIDEGPVEALTAAGANSVQTIIFAVIPQVTNQFLSYFLYTLEINVRASTVLGYLGAGGVGLYLDQTLSMFLYDRTAIVILGILAVVVVVDGISNHLREALA</sequence>
<dbReference type="STRING" id="1620.IV67_GL000100"/>
<comment type="subcellular location">
    <subcellularLocation>
        <location evidence="1 7">Cell membrane</location>
        <topology evidence="1 7">Multi-pass membrane protein</topology>
    </subcellularLocation>
</comment>
<evidence type="ECO:0000256" key="6">
    <source>
        <dbReference type="ARBA" id="ARBA00023136"/>
    </source>
</evidence>
<feature type="transmembrane region" description="Helical" evidence="7">
    <location>
        <begin position="120"/>
        <end position="145"/>
    </location>
</feature>
<keyword evidence="2 7" id="KW-0813">Transport</keyword>
<dbReference type="OrthoDB" id="9808005at2"/>
<dbReference type="InterPro" id="IPR000515">
    <property type="entry name" value="MetI-like"/>
</dbReference>
<keyword evidence="10" id="KW-1185">Reference proteome</keyword>
<evidence type="ECO:0000313" key="10">
    <source>
        <dbReference type="Proteomes" id="UP000051673"/>
    </source>
</evidence>
<dbReference type="CDD" id="cd06261">
    <property type="entry name" value="TM_PBP2"/>
    <property type="match status" value="1"/>
</dbReference>
<dbReference type="Pfam" id="PF00528">
    <property type="entry name" value="BPD_transp_1"/>
    <property type="match status" value="1"/>
</dbReference>
<comment type="similarity">
    <text evidence="7">Belongs to the binding-protein-dependent transport system permease family.</text>
</comment>
<dbReference type="PATRIC" id="fig|1620.3.peg.105"/>
<evidence type="ECO:0000256" key="4">
    <source>
        <dbReference type="ARBA" id="ARBA00022692"/>
    </source>
</evidence>
<gene>
    <name evidence="9" type="ORF">IV67_GL000100</name>
</gene>
<evidence type="ECO:0000256" key="2">
    <source>
        <dbReference type="ARBA" id="ARBA00022448"/>
    </source>
</evidence>
<dbReference type="SUPFAM" id="SSF161098">
    <property type="entry name" value="MetI-like"/>
    <property type="match status" value="1"/>
</dbReference>
<dbReference type="InterPro" id="IPR035906">
    <property type="entry name" value="MetI-like_sf"/>
</dbReference>
<dbReference type="EMBL" id="JQCD01000004">
    <property type="protein sequence ID" value="KRN78084.1"/>
    <property type="molecule type" value="Genomic_DNA"/>
</dbReference>
<feature type="transmembrane region" description="Helical" evidence="7">
    <location>
        <begin position="18"/>
        <end position="38"/>
    </location>
</feature>
<feature type="transmembrane region" description="Helical" evidence="7">
    <location>
        <begin position="234"/>
        <end position="252"/>
    </location>
</feature>
<dbReference type="RefSeq" id="WP_057785970.1">
    <property type="nucleotide sequence ID" value="NZ_JQCD01000004.1"/>
</dbReference>
<keyword evidence="4 7" id="KW-0812">Transmembrane</keyword>
<dbReference type="AlphaFoldDB" id="A0A0R2JUR1"/>
<dbReference type="PANTHER" id="PTHR30043:SF1">
    <property type="entry name" value="ABC TRANSPORT SYSTEM PERMEASE PROTEIN P69"/>
    <property type="match status" value="1"/>
</dbReference>
<keyword evidence="6 7" id="KW-0472">Membrane</keyword>
<keyword evidence="5 7" id="KW-1133">Transmembrane helix</keyword>
<name>A0A0R2JUR1_9LACO</name>
<evidence type="ECO:0000256" key="1">
    <source>
        <dbReference type="ARBA" id="ARBA00004651"/>
    </source>
</evidence>
<dbReference type="PROSITE" id="PS50928">
    <property type="entry name" value="ABC_TM1"/>
    <property type="match status" value="1"/>
</dbReference>
<feature type="transmembrane region" description="Helical" evidence="7">
    <location>
        <begin position="76"/>
        <end position="99"/>
    </location>
</feature>
<dbReference type="Gene3D" id="1.10.3720.10">
    <property type="entry name" value="MetI-like"/>
    <property type="match status" value="1"/>
</dbReference>
<organism evidence="9 10">
    <name type="scientific">Weissella minor</name>
    <dbReference type="NCBI Taxonomy" id="1620"/>
    <lineage>
        <taxon>Bacteria</taxon>
        <taxon>Bacillati</taxon>
        <taxon>Bacillota</taxon>
        <taxon>Bacilli</taxon>
        <taxon>Lactobacillales</taxon>
        <taxon>Lactobacillaceae</taxon>
        <taxon>Weissella</taxon>
    </lineage>
</organism>
<dbReference type="GO" id="GO:0015416">
    <property type="term" value="F:ABC-type phosphonate transporter activity"/>
    <property type="evidence" value="ECO:0007669"/>
    <property type="project" value="InterPro"/>
</dbReference>
<keyword evidence="3" id="KW-1003">Cell membrane</keyword>
<evidence type="ECO:0000256" key="3">
    <source>
        <dbReference type="ARBA" id="ARBA00022475"/>
    </source>
</evidence>
<feature type="transmembrane region" description="Helical" evidence="7">
    <location>
        <begin position="202"/>
        <end position="222"/>
    </location>
</feature>
<dbReference type="InterPro" id="IPR005769">
    <property type="entry name" value="PhnE/PtxC"/>
</dbReference>
<evidence type="ECO:0000313" key="9">
    <source>
        <dbReference type="EMBL" id="KRN78084.1"/>
    </source>
</evidence>
<accession>A0A0R2JUR1</accession>
<evidence type="ECO:0000256" key="5">
    <source>
        <dbReference type="ARBA" id="ARBA00022989"/>
    </source>
</evidence>
<evidence type="ECO:0000256" key="7">
    <source>
        <dbReference type="RuleBase" id="RU363032"/>
    </source>
</evidence>
<dbReference type="Proteomes" id="UP000051673">
    <property type="component" value="Unassembled WGS sequence"/>
</dbReference>
<evidence type="ECO:0000259" key="8">
    <source>
        <dbReference type="PROSITE" id="PS50928"/>
    </source>
</evidence>
<protein>
    <submittedName>
        <fullName evidence="9">ABC-type phosphate phosphonate transport system, permease component</fullName>
    </submittedName>
</protein>